<keyword evidence="3" id="KW-1185">Reference proteome</keyword>
<organism evidence="2 3">
    <name type="scientific">Microvirga makkahensis</name>
    <dbReference type="NCBI Taxonomy" id="1128670"/>
    <lineage>
        <taxon>Bacteria</taxon>
        <taxon>Pseudomonadati</taxon>
        <taxon>Pseudomonadota</taxon>
        <taxon>Alphaproteobacteria</taxon>
        <taxon>Hyphomicrobiales</taxon>
        <taxon>Methylobacteriaceae</taxon>
        <taxon>Microvirga</taxon>
    </lineage>
</organism>
<dbReference type="EMBL" id="WURB01000017">
    <property type="protein sequence ID" value="MXQ13515.1"/>
    <property type="molecule type" value="Genomic_DNA"/>
</dbReference>
<protein>
    <recommendedName>
        <fullName evidence="4">Apea-like HEPN domain-containing protein</fullName>
    </recommendedName>
</protein>
<evidence type="ECO:0008006" key="4">
    <source>
        <dbReference type="Google" id="ProtNLM"/>
    </source>
</evidence>
<accession>A0A7X3MUT7</accession>
<feature type="region of interest" description="Disordered" evidence="1">
    <location>
        <begin position="143"/>
        <end position="170"/>
    </location>
</feature>
<feature type="compositionally biased region" description="Basic residues" evidence="1">
    <location>
        <begin position="152"/>
        <end position="170"/>
    </location>
</feature>
<name>A0A7X3MUT7_9HYPH</name>
<dbReference type="OrthoDB" id="8444588at2"/>
<sequence>MRKQWAERSPPLWVPYEVRAISQSKRIKPDPKYAADQKTWPLRWKWMKELYELRNATAHRGPKSDLSRNWEDWQHIIIAGFVYPFAVKLKLAEAGLYQFTAREIGAREALDRLLDSNWRKGKEKQPEWPEMLSLSEAAAVLEKPTHQDRSKTASKQHSRMTKAFKRTGYD</sequence>
<evidence type="ECO:0000256" key="1">
    <source>
        <dbReference type="SAM" id="MobiDB-lite"/>
    </source>
</evidence>
<evidence type="ECO:0000313" key="2">
    <source>
        <dbReference type="EMBL" id="MXQ13515.1"/>
    </source>
</evidence>
<reference evidence="2 3" key="2">
    <citation type="submission" date="2020-01" db="EMBL/GenBank/DDBJ databases">
        <title>Microvirga sp. nov., an arsenate reduction bacterium isolated from Tibet hotspring sediments.</title>
        <authorList>
            <person name="Xian W.-D."/>
            <person name="Li W.-J."/>
        </authorList>
    </citation>
    <scope>NUCLEOTIDE SEQUENCE [LARGE SCALE GENOMIC DNA]</scope>
    <source>
        <strain evidence="2 3">KCTC 23863</strain>
    </source>
</reference>
<reference evidence="2 3" key="1">
    <citation type="submission" date="2019-12" db="EMBL/GenBank/DDBJ databases">
        <authorList>
            <person name="Yuan C.-G."/>
        </authorList>
    </citation>
    <scope>NUCLEOTIDE SEQUENCE [LARGE SCALE GENOMIC DNA]</scope>
    <source>
        <strain evidence="2 3">KCTC 23863</strain>
    </source>
</reference>
<dbReference type="RefSeq" id="WP_160886581.1">
    <property type="nucleotide sequence ID" value="NZ_WURB01000017.1"/>
</dbReference>
<dbReference type="Proteomes" id="UP000436483">
    <property type="component" value="Unassembled WGS sequence"/>
</dbReference>
<evidence type="ECO:0000313" key="3">
    <source>
        <dbReference type="Proteomes" id="UP000436483"/>
    </source>
</evidence>
<comment type="caution">
    <text evidence="2">The sequence shown here is derived from an EMBL/GenBank/DDBJ whole genome shotgun (WGS) entry which is preliminary data.</text>
</comment>
<proteinExistence type="predicted"/>
<dbReference type="AlphaFoldDB" id="A0A7X3MUT7"/>
<gene>
    <name evidence="2" type="ORF">GR328_19025</name>
</gene>